<evidence type="ECO:0000313" key="4">
    <source>
        <dbReference type="EMBL" id="KAA8540324.1"/>
    </source>
</evidence>
<feature type="region of interest" description="Disordered" evidence="3">
    <location>
        <begin position="202"/>
        <end position="223"/>
    </location>
</feature>
<sequence>MALKSKKLPVRELQNRLKINNMEAKLFTLKIESLQANNRRLVAQVADYAKVVAELEAARAKIKMLEKTLRGWNPAQILANSVLEDQEAEVLKEESRRLIQENEDLAKEIERLQADRCIDVEELVYLRWINACLRYELRNYQPEPGKTIARDLSKTLNPKSEEKAKQLILEYANREASLGDYYEEKTVIIILRGKSSISRGIDAATDGQGNRLRTSSLGSTRSSSDFQRLSVKFEDTKSLDGIQRKSDGRSSFAYKRIVSGREGVTDSPQENQLNQVSETIQRSELLKYAEVLKGSRGTTSKFRRRSTSYS</sequence>
<keyword evidence="1 2" id="KW-0175">Coiled coil</keyword>
<evidence type="ECO:0008006" key="6">
    <source>
        <dbReference type="Google" id="ProtNLM"/>
    </source>
</evidence>
<feature type="coiled-coil region" evidence="2">
    <location>
        <begin position="31"/>
        <end position="115"/>
    </location>
</feature>
<gene>
    <name evidence="4" type="ORF">F0562_024757</name>
</gene>
<dbReference type="Proteomes" id="UP000325577">
    <property type="component" value="Linkage Group LG13"/>
</dbReference>
<evidence type="ECO:0000313" key="5">
    <source>
        <dbReference type="Proteomes" id="UP000325577"/>
    </source>
</evidence>
<keyword evidence="5" id="KW-1185">Reference proteome</keyword>
<dbReference type="AlphaFoldDB" id="A0A5J5BCE4"/>
<dbReference type="PANTHER" id="PTHR31342">
    <property type="entry name" value="PROTEIN CHUP1, CHLOROPLASTIC"/>
    <property type="match status" value="1"/>
</dbReference>
<dbReference type="OrthoDB" id="1870283at2759"/>
<dbReference type="InterPro" id="IPR040265">
    <property type="entry name" value="CHUP1/IPGA1-like"/>
</dbReference>
<accession>A0A5J5BCE4</accession>
<proteinExistence type="predicted"/>
<dbReference type="GO" id="GO:0055028">
    <property type="term" value="C:cortical microtubule"/>
    <property type="evidence" value="ECO:0007669"/>
    <property type="project" value="TreeGrafter"/>
</dbReference>
<feature type="compositionally biased region" description="Low complexity" evidence="3">
    <location>
        <begin position="211"/>
        <end position="223"/>
    </location>
</feature>
<dbReference type="EMBL" id="CM018036">
    <property type="protein sequence ID" value="KAA8540324.1"/>
    <property type="molecule type" value="Genomic_DNA"/>
</dbReference>
<evidence type="ECO:0000256" key="2">
    <source>
        <dbReference type="SAM" id="Coils"/>
    </source>
</evidence>
<evidence type="ECO:0000256" key="3">
    <source>
        <dbReference type="SAM" id="MobiDB-lite"/>
    </source>
</evidence>
<name>A0A5J5BCE4_9ASTE</name>
<evidence type="ECO:0000256" key="1">
    <source>
        <dbReference type="ARBA" id="ARBA00023054"/>
    </source>
</evidence>
<organism evidence="4 5">
    <name type="scientific">Nyssa sinensis</name>
    <dbReference type="NCBI Taxonomy" id="561372"/>
    <lineage>
        <taxon>Eukaryota</taxon>
        <taxon>Viridiplantae</taxon>
        <taxon>Streptophyta</taxon>
        <taxon>Embryophyta</taxon>
        <taxon>Tracheophyta</taxon>
        <taxon>Spermatophyta</taxon>
        <taxon>Magnoliopsida</taxon>
        <taxon>eudicotyledons</taxon>
        <taxon>Gunneridae</taxon>
        <taxon>Pentapetalae</taxon>
        <taxon>asterids</taxon>
        <taxon>Cornales</taxon>
        <taxon>Nyssaceae</taxon>
        <taxon>Nyssa</taxon>
    </lineage>
</organism>
<dbReference type="GO" id="GO:0072699">
    <property type="term" value="P:protein localization to cortical microtubule cytoskeleton"/>
    <property type="evidence" value="ECO:0007669"/>
    <property type="project" value="TreeGrafter"/>
</dbReference>
<reference evidence="4 5" key="1">
    <citation type="submission" date="2019-09" db="EMBL/GenBank/DDBJ databases">
        <title>A chromosome-level genome assembly of the Chinese tupelo Nyssa sinensis.</title>
        <authorList>
            <person name="Yang X."/>
            <person name="Kang M."/>
            <person name="Yang Y."/>
            <person name="Xiong H."/>
            <person name="Wang M."/>
            <person name="Zhang Z."/>
            <person name="Wang Z."/>
            <person name="Wu H."/>
            <person name="Ma T."/>
            <person name="Liu J."/>
            <person name="Xi Z."/>
        </authorList>
    </citation>
    <scope>NUCLEOTIDE SEQUENCE [LARGE SCALE GENOMIC DNA]</scope>
    <source>
        <strain evidence="4">J267</strain>
        <tissue evidence="4">Leaf</tissue>
    </source>
</reference>
<protein>
    <recommendedName>
        <fullName evidence="6">Protein CHUP1, chloroplastic</fullName>
    </recommendedName>
</protein>
<dbReference type="PANTHER" id="PTHR31342:SF4">
    <property type="entry name" value="ACTIN BINDING PROTEIN FAMILY"/>
    <property type="match status" value="1"/>
</dbReference>